<keyword evidence="4" id="KW-1185">Reference proteome</keyword>
<proteinExistence type="predicted"/>
<feature type="domain" description="DUF4124" evidence="2">
    <location>
        <begin position="27"/>
        <end position="69"/>
    </location>
</feature>
<dbReference type="STRING" id="1177179.A11A3_01550"/>
<feature type="compositionally biased region" description="Polar residues" evidence="1">
    <location>
        <begin position="93"/>
        <end position="102"/>
    </location>
</feature>
<evidence type="ECO:0000313" key="4">
    <source>
        <dbReference type="Proteomes" id="UP000010164"/>
    </source>
</evidence>
<gene>
    <name evidence="3" type="ORF">A11A3_01550</name>
</gene>
<feature type="region of interest" description="Disordered" evidence="1">
    <location>
        <begin position="221"/>
        <end position="249"/>
    </location>
</feature>
<evidence type="ECO:0000259" key="2">
    <source>
        <dbReference type="Pfam" id="PF13511"/>
    </source>
</evidence>
<comment type="caution">
    <text evidence="3">The sequence shown here is derived from an EMBL/GenBank/DDBJ whole genome shotgun (WGS) entry which is preliminary data.</text>
</comment>
<reference evidence="3 4" key="1">
    <citation type="journal article" date="2012" name="J. Bacteriol.">
        <title>Genome Sequence of the Alkane-Degrading Bacterium Alcanivorax hongdengensis Type Strain A-11-3.</title>
        <authorList>
            <person name="Lai Q."/>
            <person name="Shao Z."/>
        </authorList>
    </citation>
    <scope>NUCLEOTIDE SEQUENCE [LARGE SCALE GENOMIC DNA]</scope>
    <source>
        <strain evidence="3 4">A-11-3</strain>
    </source>
</reference>
<dbReference type="PATRIC" id="fig|1177179.3.peg.303"/>
<sequence length="249" mass="26309">MVLLALLMSVVAWADESTREGPDTQQSASTIYQVTDENGNTVFTDKPPHGSEAKAVQLNRTNTVETTKVPARKVAPAADNDDKKAPHRDYGSLTITSPENETTIRNPDEAVSVAVALTPDLQQGDRLVLFDNGIEQQSMKLSAPERGVHNLQVKVLGKNGEVLISSDMIEIYVHRSTVSDYESRDGILHRNDGMATVGGAADRGGAAKVGGAAQVGGAAPVGGAANRGEPAKRVDVISNGGNRRNTSSR</sequence>
<dbReference type="InterPro" id="IPR025392">
    <property type="entry name" value="DUF4124"/>
</dbReference>
<name>L0WGY7_9GAMM</name>
<accession>L0WGY7</accession>
<dbReference type="AlphaFoldDB" id="L0WGY7"/>
<organism evidence="3 4">
    <name type="scientific">Alcanivorax hongdengensis A-11-3</name>
    <dbReference type="NCBI Taxonomy" id="1177179"/>
    <lineage>
        <taxon>Bacteria</taxon>
        <taxon>Pseudomonadati</taxon>
        <taxon>Pseudomonadota</taxon>
        <taxon>Gammaproteobacteria</taxon>
        <taxon>Oceanospirillales</taxon>
        <taxon>Alcanivoracaceae</taxon>
        <taxon>Alcanivorax</taxon>
    </lineage>
</organism>
<feature type="compositionally biased region" description="Basic and acidic residues" evidence="1">
    <location>
        <begin position="80"/>
        <end position="90"/>
    </location>
</feature>
<dbReference type="Pfam" id="PF13511">
    <property type="entry name" value="DUF4124"/>
    <property type="match status" value="1"/>
</dbReference>
<evidence type="ECO:0000256" key="1">
    <source>
        <dbReference type="SAM" id="MobiDB-lite"/>
    </source>
</evidence>
<evidence type="ECO:0000313" key="3">
    <source>
        <dbReference type="EMBL" id="EKF76138.1"/>
    </source>
</evidence>
<dbReference type="Proteomes" id="UP000010164">
    <property type="component" value="Unassembled WGS sequence"/>
</dbReference>
<feature type="region of interest" description="Disordered" evidence="1">
    <location>
        <begin position="66"/>
        <end position="102"/>
    </location>
</feature>
<protein>
    <recommendedName>
        <fullName evidence="2">DUF4124 domain-containing protein</fullName>
    </recommendedName>
</protein>
<dbReference type="EMBL" id="AMRJ01000001">
    <property type="protein sequence ID" value="EKF76138.1"/>
    <property type="molecule type" value="Genomic_DNA"/>
</dbReference>
<feature type="compositionally biased region" description="Polar residues" evidence="1">
    <location>
        <begin position="239"/>
        <end position="249"/>
    </location>
</feature>